<dbReference type="PANTHER" id="PTHR31760">
    <property type="entry name" value="S-ADENOSYL-L-METHIONINE-DEPENDENT METHYLTRANSFERASES SUPERFAMILY PROTEIN"/>
    <property type="match status" value="1"/>
</dbReference>
<protein>
    <recommendedName>
        <fullName evidence="5">16S rRNA (Guanine(527)-N(7))-methyltransferase RsmG</fullName>
    </recommendedName>
</protein>
<dbReference type="PANTHER" id="PTHR31760:SF0">
    <property type="entry name" value="S-ADENOSYL-L-METHIONINE-DEPENDENT METHYLTRANSFERASES SUPERFAMILY PROTEIN"/>
    <property type="match status" value="1"/>
</dbReference>
<reference evidence="4" key="1">
    <citation type="journal article" date="2014" name="Front. Microbiol.">
        <title>High frequency of phylogenetically diverse reductive dehalogenase-homologous genes in deep subseafloor sedimentary metagenomes.</title>
        <authorList>
            <person name="Kawai M."/>
            <person name="Futagami T."/>
            <person name="Toyoda A."/>
            <person name="Takaki Y."/>
            <person name="Nishi S."/>
            <person name="Hori S."/>
            <person name="Arai W."/>
            <person name="Tsubouchi T."/>
            <person name="Morono Y."/>
            <person name="Uchiyama I."/>
            <person name="Ito T."/>
            <person name="Fujiyama A."/>
            <person name="Inagaki F."/>
            <person name="Takami H."/>
        </authorList>
    </citation>
    <scope>NUCLEOTIDE SEQUENCE</scope>
    <source>
        <strain evidence="4">Expedition CK06-06</strain>
    </source>
</reference>
<proteinExistence type="predicted"/>
<dbReference type="GO" id="GO:0070043">
    <property type="term" value="F:rRNA (guanine-N7-)-methyltransferase activity"/>
    <property type="evidence" value="ECO:0007669"/>
    <property type="project" value="TreeGrafter"/>
</dbReference>
<evidence type="ECO:0000256" key="1">
    <source>
        <dbReference type="ARBA" id="ARBA00022490"/>
    </source>
</evidence>
<comment type="caution">
    <text evidence="4">The sequence shown here is derived from an EMBL/GenBank/DDBJ whole genome shotgun (WGS) entry which is preliminary data.</text>
</comment>
<dbReference type="AlphaFoldDB" id="X0XHT7"/>
<dbReference type="GO" id="GO:0005829">
    <property type="term" value="C:cytosol"/>
    <property type="evidence" value="ECO:0007669"/>
    <property type="project" value="TreeGrafter"/>
</dbReference>
<sequence>KKATFLHHLKQKLELDNVQIVVGRAEKVAHLSEYRESFDTVLSRAVASLPTLAELTIPFCTISGSIIAQKKGAVDPEISQATKAISTLGGNLRAVKRVDLEEFTDERWLIIIDKVSVTPPQYPRRPGIPAKRPILC</sequence>
<evidence type="ECO:0000313" key="4">
    <source>
        <dbReference type="EMBL" id="GAG42744.1"/>
    </source>
</evidence>
<accession>X0XHT7</accession>
<evidence type="ECO:0000256" key="3">
    <source>
        <dbReference type="ARBA" id="ARBA00022679"/>
    </source>
</evidence>
<dbReference type="InterPro" id="IPR029063">
    <property type="entry name" value="SAM-dependent_MTases_sf"/>
</dbReference>
<keyword evidence="2" id="KW-0698">rRNA processing</keyword>
<keyword evidence="3" id="KW-0808">Transferase</keyword>
<dbReference type="Gene3D" id="3.40.50.150">
    <property type="entry name" value="Vaccinia Virus protein VP39"/>
    <property type="match status" value="1"/>
</dbReference>
<name>X0XHT7_9ZZZZ</name>
<dbReference type="SUPFAM" id="SSF53335">
    <property type="entry name" value="S-adenosyl-L-methionine-dependent methyltransferases"/>
    <property type="match status" value="1"/>
</dbReference>
<dbReference type="InterPro" id="IPR003682">
    <property type="entry name" value="rRNA_ssu_MeTfrase_G"/>
</dbReference>
<gene>
    <name evidence="4" type="ORF">S01H1_81397</name>
</gene>
<feature type="non-terminal residue" evidence="4">
    <location>
        <position position="1"/>
    </location>
</feature>
<dbReference type="EMBL" id="BARS01055078">
    <property type="protein sequence ID" value="GAG42744.1"/>
    <property type="molecule type" value="Genomic_DNA"/>
</dbReference>
<evidence type="ECO:0008006" key="5">
    <source>
        <dbReference type="Google" id="ProtNLM"/>
    </source>
</evidence>
<dbReference type="Pfam" id="PF02527">
    <property type="entry name" value="GidB"/>
    <property type="match status" value="1"/>
</dbReference>
<organism evidence="4">
    <name type="scientific">marine sediment metagenome</name>
    <dbReference type="NCBI Taxonomy" id="412755"/>
    <lineage>
        <taxon>unclassified sequences</taxon>
        <taxon>metagenomes</taxon>
        <taxon>ecological metagenomes</taxon>
    </lineage>
</organism>
<evidence type="ECO:0000256" key="2">
    <source>
        <dbReference type="ARBA" id="ARBA00022552"/>
    </source>
</evidence>
<keyword evidence="1" id="KW-0963">Cytoplasm</keyword>